<sequence length="478" mass="53179">MSARKKFGFIGGRSAPRRSTGPPRLIGGRRWLSSFKFNVVILMRVIFAAIEGWIILVTGVHEEAQEDDLQNSFGEFGEIKNLHLNLDRRTGFVKGYGLIEFENFEEAQRAINEMDGTELLTQTINVDWAFSRGPFKRRNMRRRLYKPQVVSLLCSQIEDIVETGFRSGSEVVFSEIFRNKRVGRVYTAPADLLTSTRYIVSSMGKGKNRNRKGDYGSTSKENVEFLSDPMFANALARTEVMPVGWATSTRGTTITKQRKMDNAKVTSSIREAPISRNVAPAQIPGLSNEVDVEDNGVMKDGNNPIEDLEVIEASSRTLGEGDSDSSPDVRKKALEKMEIPGCKGENSSKPPLTKRKSWASLFVGNNQMTEGTTLQKVEVGKGTVKLLVEDVETAAKVSIRHQLSGWIIFEFYEEDTKTKASCERVTYARALVEVDVAPPWYGFRGSTVGAEQDHRTDNVQEVPGGDSSRASVCGLLLR</sequence>
<dbReference type="Proteomes" id="UP000585474">
    <property type="component" value="Unassembled WGS sequence"/>
</dbReference>
<evidence type="ECO:0000256" key="7">
    <source>
        <dbReference type="ARBA" id="ARBA00022816"/>
    </source>
</evidence>
<dbReference type="OrthoDB" id="15688at2759"/>
<dbReference type="InterPro" id="IPR000504">
    <property type="entry name" value="RRM_dom"/>
</dbReference>
<dbReference type="PRINTS" id="PR01738">
    <property type="entry name" value="RNABINDINGM8"/>
</dbReference>
<keyword evidence="12" id="KW-0539">Nucleus</keyword>
<accession>A0A7J0GQE5</accession>
<dbReference type="GO" id="GO:0051028">
    <property type="term" value="P:mRNA transport"/>
    <property type="evidence" value="ECO:0007669"/>
    <property type="project" value="UniProtKB-KW"/>
</dbReference>
<feature type="region of interest" description="Disordered" evidence="15">
    <location>
        <begin position="447"/>
        <end position="467"/>
    </location>
</feature>
<dbReference type="PANTHER" id="PTHR45894">
    <property type="entry name" value="RNA-BINDING PROTEIN 8A"/>
    <property type="match status" value="1"/>
</dbReference>
<dbReference type="GO" id="GO:0006397">
    <property type="term" value="P:mRNA processing"/>
    <property type="evidence" value="ECO:0007669"/>
    <property type="project" value="UniProtKB-KW"/>
</dbReference>
<evidence type="ECO:0000256" key="15">
    <source>
        <dbReference type="SAM" id="MobiDB-lite"/>
    </source>
</evidence>
<dbReference type="CDD" id="cd12324">
    <property type="entry name" value="RRM_RBM8"/>
    <property type="match status" value="1"/>
</dbReference>
<evidence type="ECO:0000259" key="16">
    <source>
        <dbReference type="PROSITE" id="PS50102"/>
    </source>
</evidence>
<dbReference type="GO" id="GO:0000184">
    <property type="term" value="P:nuclear-transcribed mRNA catabolic process, nonsense-mediated decay"/>
    <property type="evidence" value="ECO:0007669"/>
    <property type="project" value="UniProtKB-KW"/>
</dbReference>
<organism evidence="17 18">
    <name type="scientific">Actinidia rufa</name>
    <dbReference type="NCBI Taxonomy" id="165716"/>
    <lineage>
        <taxon>Eukaryota</taxon>
        <taxon>Viridiplantae</taxon>
        <taxon>Streptophyta</taxon>
        <taxon>Embryophyta</taxon>
        <taxon>Tracheophyta</taxon>
        <taxon>Spermatophyta</taxon>
        <taxon>Magnoliopsida</taxon>
        <taxon>eudicotyledons</taxon>
        <taxon>Gunneridae</taxon>
        <taxon>Pentapetalae</taxon>
        <taxon>asterids</taxon>
        <taxon>Ericales</taxon>
        <taxon>Actinidiaceae</taxon>
        <taxon>Actinidia</taxon>
    </lineage>
</organism>
<protein>
    <recommendedName>
        <fullName evidence="13">RNA-binding protein 8A</fullName>
    </recommendedName>
</protein>
<dbReference type="PROSITE" id="PS50102">
    <property type="entry name" value="RRM"/>
    <property type="match status" value="1"/>
</dbReference>
<evidence type="ECO:0000256" key="4">
    <source>
        <dbReference type="ARBA" id="ARBA00022448"/>
    </source>
</evidence>
<evidence type="ECO:0000256" key="6">
    <source>
        <dbReference type="ARBA" id="ARBA00022664"/>
    </source>
</evidence>
<evidence type="ECO:0000256" key="5">
    <source>
        <dbReference type="ARBA" id="ARBA00022490"/>
    </source>
</evidence>
<dbReference type="EMBL" id="BJWL01000023">
    <property type="protein sequence ID" value="GFZ13026.1"/>
    <property type="molecule type" value="Genomic_DNA"/>
</dbReference>
<keyword evidence="18" id="KW-1185">Reference proteome</keyword>
<keyword evidence="9 14" id="KW-0694">RNA-binding</keyword>
<dbReference type="GO" id="GO:0005634">
    <property type="term" value="C:nucleus"/>
    <property type="evidence" value="ECO:0007669"/>
    <property type="project" value="UniProtKB-SubCell"/>
</dbReference>
<dbReference type="FunFam" id="3.30.70.330:FF:000525">
    <property type="entry name" value="RNA-binding protein 8A"/>
    <property type="match status" value="1"/>
</dbReference>
<evidence type="ECO:0000256" key="8">
    <source>
        <dbReference type="ARBA" id="ARBA00022845"/>
    </source>
</evidence>
<evidence type="ECO:0000313" key="17">
    <source>
        <dbReference type="EMBL" id="GFZ13026.1"/>
    </source>
</evidence>
<keyword evidence="11" id="KW-0508">mRNA splicing</keyword>
<dbReference type="Pfam" id="PF00076">
    <property type="entry name" value="RRM_1"/>
    <property type="match status" value="1"/>
</dbReference>
<dbReference type="InterPro" id="IPR035979">
    <property type="entry name" value="RBD_domain_sf"/>
</dbReference>
<evidence type="ECO:0000256" key="12">
    <source>
        <dbReference type="ARBA" id="ARBA00023242"/>
    </source>
</evidence>
<comment type="caution">
    <text evidence="17">The sequence shown here is derived from an EMBL/GenBank/DDBJ whole genome shotgun (WGS) entry which is preliminary data.</text>
</comment>
<evidence type="ECO:0000256" key="14">
    <source>
        <dbReference type="PROSITE-ProRule" id="PRU00176"/>
    </source>
</evidence>
<dbReference type="GO" id="GO:0008380">
    <property type="term" value="P:RNA splicing"/>
    <property type="evidence" value="ECO:0007669"/>
    <property type="project" value="UniProtKB-KW"/>
</dbReference>
<proteinExistence type="inferred from homology"/>
<comment type="similarity">
    <text evidence="3">Belongs to the RBM8A family.</text>
</comment>
<dbReference type="GO" id="GO:0005737">
    <property type="term" value="C:cytoplasm"/>
    <property type="evidence" value="ECO:0007669"/>
    <property type="project" value="UniProtKB-SubCell"/>
</dbReference>
<evidence type="ECO:0000256" key="2">
    <source>
        <dbReference type="ARBA" id="ARBA00004496"/>
    </source>
</evidence>
<dbReference type="Gene3D" id="3.30.70.330">
    <property type="match status" value="1"/>
</dbReference>
<keyword evidence="6" id="KW-0507">mRNA processing</keyword>
<keyword evidence="4" id="KW-0813">Transport</keyword>
<keyword evidence="5" id="KW-0963">Cytoplasm</keyword>
<dbReference type="InterPro" id="IPR033744">
    <property type="entry name" value="RRM_RBM8"/>
</dbReference>
<dbReference type="GO" id="GO:0006417">
    <property type="term" value="P:regulation of translation"/>
    <property type="evidence" value="ECO:0007669"/>
    <property type="project" value="UniProtKB-KW"/>
</dbReference>
<evidence type="ECO:0000313" key="18">
    <source>
        <dbReference type="Proteomes" id="UP000585474"/>
    </source>
</evidence>
<keyword evidence="10" id="KW-0866">Nonsense-mediated mRNA decay</keyword>
<gene>
    <name evidence="17" type="ORF">Acr_23g0014110</name>
</gene>
<dbReference type="InterPro" id="IPR008111">
    <property type="entry name" value="RNA-bd_8"/>
</dbReference>
<name>A0A7J0GQE5_9ERIC</name>
<evidence type="ECO:0000256" key="1">
    <source>
        <dbReference type="ARBA" id="ARBA00004123"/>
    </source>
</evidence>
<evidence type="ECO:0000256" key="3">
    <source>
        <dbReference type="ARBA" id="ARBA00007987"/>
    </source>
</evidence>
<keyword evidence="7" id="KW-0509">mRNA transport</keyword>
<keyword evidence="8" id="KW-0810">Translation regulation</keyword>
<evidence type="ECO:0000256" key="11">
    <source>
        <dbReference type="ARBA" id="ARBA00023187"/>
    </source>
</evidence>
<comment type="subcellular location">
    <subcellularLocation>
        <location evidence="2">Cytoplasm</location>
    </subcellularLocation>
    <subcellularLocation>
        <location evidence="1">Nucleus</location>
    </subcellularLocation>
</comment>
<evidence type="ECO:0000256" key="10">
    <source>
        <dbReference type="ARBA" id="ARBA00023161"/>
    </source>
</evidence>
<evidence type="ECO:0000256" key="9">
    <source>
        <dbReference type="ARBA" id="ARBA00022884"/>
    </source>
</evidence>
<dbReference type="SUPFAM" id="SSF54928">
    <property type="entry name" value="RNA-binding domain, RBD"/>
    <property type="match status" value="1"/>
</dbReference>
<dbReference type="SMART" id="SM00360">
    <property type="entry name" value="RRM"/>
    <property type="match status" value="1"/>
</dbReference>
<feature type="domain" description="RRM" evidence="16">
    <location>
        <begin position="53"/>
        <end position="131"/>
    </location>
</feature>
<dbReference type="GO" id="GO:0003729">
    <property type="term" value="F:mRNA binding"/>
    <property type="evidence" value="ECO:0007669"/>
    <property type="project" value="InterPro"/>
</dbReference>
<reference evidence="17 18" key="1">
    <citation type="submission" date="2019-07" db="EMBL/GenBank/DDBJ databases">
        <title>De Novo Assembly of kiwifruit Actinidia rufa.</title>
        <authorList>
            <person name="Sugita-Konishi S."/>
            <person name="Sato K."/>
            <person name="Mori E."/>
            <person name="Abe Y."/>
            <person name="Kisaki G."/>
            <person name="Hamano K."/>
            <person name="Suezawa K."/>
            <person name="Otani M."/>
            <person name="Fukuda T."/>
            <person name="Manabe T."/>
            <person name="Gomi K."/>
            <person name="Tabuchi M."/>
            <person name="Akimitsu K."/>
            <person name="Kataoka I."/>
        </authorList>
    </citation>
    <scope>NUCLEOTIDE SEQUENCE [LARGE SCALE GENOMIC DNA]</scope>
    <source>
        <strain evidence="18">cv. Fuchu</strain>
    </source>
</reference>
<dbReference type="AlphaFoldDB" id="A0A7J0GQE5"/>
<dbReference type="InterPro" id="IPR012677">
    <property type="entry name" value="Nucleotide-bd_a/b_plait_sf"/>
</dbReference>
<evidence type="ECO:0000256" key="13">
    <source>
        <dbReference type="ARBA" id="ARBA00077711"/>
    </source>
</evidence>